<dbReference type="STRING" id="880156.AM629_06255"/>
<keyword evidence="1" id="KW-0812">Transmembrane</keyword>
<dbReference type="AlphaFoldDB" id="A0A5B0WKE4"/>
<proteinExistence type="predicted"/>
<evidence type="ECO:0000313" key="2">
    <source>
        <dbReference type="EMBL" id="KAA1186419.1"/>
    </source>
</evidence>
<comment type="caution">
    <text evidence="2">The sequence shown here is derived from an EMBL/GenBank/DDBJ whole genome shotgun (WGS) entry which is preliminary data.</text>
</comment>
<dbReference type="RefSeq" id="WP_149616956.1">
    <property type="nucleotide sequence ID" value="NZ_CAWPFF010000066.1"/>
</dbReference>
<evidence type="ECO:0000256" key="1">
    <source>
        <dbReference type="SAM" id="Phobius"/>
    </source>
</evidence>
<feature type="transmembrane region" description="Helical" evidence="1">
    <location>
        <begin position="36"/>
        <end position="57"/>
    </location>
</feature>
<accession>A0A5B0WKE4</accession>
<protein>
    <submittedName>
        <fullName evidence="2">Uncharacterized protein</fullName>
    </submittedName>
</protein>
<name>A0A5B0WKE4_9GAMM</name>
<dbReference type="Proteomes" id="UP000322184">
    <property type="component" value="Unassembled WGS sequence"/>
</dbReference>
<gene>
    <name evidence="2" type="ORF">F0L16_13885</name>
</gene>
<dbReference type="EMBL" id="VTUW01000026">
    <property type="protein sequence ID" value="KAA1186419.1"/>
    <property type="molecule type" value="Genomic_DNA"/>
</dbReference>
<keyword evidence="1" id="KW-1133">Transmembrane helix</keyword>
<organism evidence="2 3">
    <name type="scientific">Photorhabdus heterorhabditis</name>
    <dbReference type="NCBI Taxonomy" id="880156"/>
    <lineage>
        <taxon>Bacteria</taxon>
        <taxon>Pseudomonadati</taxon>
        <taxon>Pseudomonadota</taxon>
        <taxon>Gammaproteobacteria</taxon>
        <taxon>Enterobacterales</taxon>
        <taxon>Morganellaceae</taxon>
        <taxon>Photorhabdus</taxon>
    </lineage>
</organism>
<reference evidence="2 3" key="1">
    <citation type="submission" date="2019-09" db="EMBL/GenBank/DDBJ databases">
        <title>Whole genome sequence of Photorhabdus heterorhabditis strain ETL (Enterobacteriales: Enterobacteriaceae) a bacterial symbiont of Heterorhabditis zealandica strain ETL (Rhabditida: Heterorhabditidae).</title>
        <authorList>
            <person name="Lulamba T.E."/>
            <person name="Serepa-Dlamini M.H."/>
        </authorList>
    </citation>
    <scope>NUCLEOTIDE SEQUENCE [LARGE SCALE GENOMIC DNA]</scope>
    <source>
        <strain evidence="2 3">ETL</strain>
    </source>
</reference>
<evidence type="ECO:0000313" key="3">
    <source>
        <dbReference type="Proteomes" id="UP000322184"/>
    </source>
</evidence>
<keyword evidence="1" id="KW-0472">Membrane</keyword>
<sequence>MNNEPKSDERATSENEHVAPRSLKRKVTLEFELEKLLWVVVISGLVMAAVFFGYRFFSQVNFSSFGRSGPEIAVFDFLAVQEKYKADPTVSANSNFDTYLRKLMALYRVRGYLVIDIKLTYTIPPNTKMVPYLSLADLAEELKSEGIPETIYEVQSR</sequence>